<dbReference type="SUPFAM" id="SSF53822">
    <property type="entry name" value="Periplasmic binding protein-like I"/>
    <property type="match status" value="1"/>
</dbReference>
<accession>A0A1W0WI06</accession>
<dbReference type="Gene3D" id="3.40.50.2300">
    <property type="match status" value="1"/>
</dbReference>
<feature type="transmembrane region" description="Helical" evidence="1">
    <location>
        <begin position="228"/>
        <end position="250"/>
    </location>
</feature>
<dbReference type="InterPro" id="IPR028082">
    <property type="entry name" value="Peripla_BP_I"/>
</dbReference>
<sequence>MCVTLHRPLRELMATAFDLGLLVNRTDYVFIFMFIYQVPGENPPEWNQGDAIDLKVKEAFKSMLIIRAQPLNWTQLNNITERIVRRGSEQFNVTYDRNNKLNEFAIGCYETVELLAVVLDRMRANAQHLVTPAAFLPHLRDQTFPLSFRNITFGPDGARIAALVLQKFHRESGTFQDVTKFGLNSRHALGSISYRDVWTGPIPPDRPPCGFNGEHCQGNSMWQFRTTIGVSVGVVVSAVLAATVLSYWHVRQFSPEQQMWWQLDSTQLLLRLWTHWSEWSTQAHRQDTGR</sequence>
<evidence type="ECO:0008006" key="4">
    <source>
        <dbReference type="Google" id="ProtNLM"/>
    </source>
</evidence>
<proteinExistence type="predicted"/>
<dbReference type="EMBL" id="MTYJ01000099">
    <property type="protein sequence ID" value="OQV14753.1"/>
    <property type="molecule type" value="Genomic_DNA"/>
</dbReference>
<dbReference type="OrthoDB" id="10220293at2759"/>
<name>A0A1W0WI06_HYPEX</name>
<keyword evidence="3" id="KW-1185">Reference proteome</keyword>
<evidence type="ECO:0000313" key="2">
    <source>
        <dbReference type="EMBL" id="OQV14753.1"/>
    </source>
</evidence>
<protein>
    <recommendedName>
        <fullName evidence="4">Receptor ligand binding region domain-containing protein</fullName>
    </recommendedName>
</protein>
<keyword evidence="1" id="KW-0812">Transmembrane</keyword>
<gene>
    <name evidence="2" type="ORF">BV898_11017</name>
</gene>
<comment type="caution">
    <text evidence="2">The sequence shown here is derived from an EMBL/GenBank/DDBJ whole genome shotgun (WGS) entry which is preliminary data.</text>
</comment>
<keyword evidence="1" id="KW-1133">Transmembrane helix</keyword>
<organism evidence="2 3">
    <name type="scientific">Hypsibius exemplaris</name>
    <name type="common">Freshwater tardigrade</name>
    <dbReference type="NCBI Taxonomy" id="2072580"/>
    <lineage>
        <taxon>Eukaryota</taxon>
        <taxon>Metazoa</taxon>
        <taxon>Ecdysozoa</taxon>
        <taxon>Tardigrada</taxon>
        <taxon>Eutardigrada</taxon>
        <taxon>Parachela</taxon>
        <taxon>Hypsibioidea</taxon>
        <taxon>Hypsibiidae</taxon>
        <taxon>Hypsibius</taxon>
    </lineage>
</organism>
<evidence type="ECO:0000313" key="3">
    <source>
        <dbReference type="Proteomes" id="UP000192578"/>
    </source>
</evidence>
<evidence type="ECO:0000256" key="1">
    <source>
        <dbReference type="SAM" id="Phobius"/>
    </source>
</evidence>
<keyword evidence="1" id="KW-0472">Membrane</keyword>
<dbReference type="AlphaFoldDB" id="A0A1W0WI06"/>
<dbReference type="Proteomes" id="UP000192578">
    <property type="component" value="Unassembled WGS sequence"/>
</dbReference>
<reference evidence="3" key="1">
    <citation type="submission" date="2017-01" db="EMBL/GenBank/DDBJ databases">
        <title>Comparative genomics of anhydrobiosis in the tardigrade Hypsibius dujardini.</title>
        <authorList>
            <person name="Yoshida Y."/>
            <person name="Koutsovoulos G."/>
            <person name="Laetsch D."/>
            <person name="Stevens L."/>
            <person name="Kumar S."/>
            <person name="Horikawa D."/>
            <person name="Ishino K."/>
            <person name="Komine S."/>
            <person name="Tomita M."/>
            <person name="Blaxter M."/>
            <person name="Arakawa K."/>
        </authorList>
    </citation>
    <scope>NUCLEOTIDE SEQUENCE [LARGE SCALE GENOMIC DNA]</scope>
    <source>
        <strain evidence="3">Z151</strain>
    </source>
</reference>